<gene>
    <name evidence="1" type="ORF">EDD61_12722</name>
</gene>
<organism evidence="1 2">
    <name type="scientific">Longicatena caecimuris</name>
    <dbReference type="NCBI Taxonomy" id="1796635"/>
    <lineage>
        <taxon>Bacteria</taxon>
        <taxon>Bacillati</taxon>
        <taxon>Bacillota</taxon>
        <taxon>Erysipelotrichia</taxon>
        <taxon>Erysipelotrichales</taxon>
        <taxon>Erysipelotrichaceae</taxon>
        <taxon>Longicatena</taxon>
    </lineage>
</organism>
<keyword evidence="2" id="KW-1185">Reference proteome</keyword>
<dbReference type="PANTHER" id="PTHR35271">
    <property type="entry name" value="ABC TRANSPORTER, SUBSTRATE-BINDING LIPOPROTEIN-RELATED"/>
    <property type="match status" value="1"/>
</dbReference>
<dbReference type="InterPro" id="IPR028082">
    <property type="entry name" value="Peripla_BP_I"/>
</dbReference>
<evidence type="ECO:0000313" key="1">
    <source>
        <dbReference type="EMBL" id="TCU53684.1"/>
    </source>
</evidence>
<evidence type="ECO:0000313" key="2">
    <source>
        <dbReference type="Proteomes" id="UP000295773"/>
    </source>
</evidence>
<comment type="caution">
    <text evidence="1">The sequence shown here is derived from an EMBL/GenBank/DDBJ whole genome shotgun (WGS) entry which is preliminary data.</text>
</comment>
<dbReference type="Pfam" id="PF04392">
    <property type="entry name" value="ABC_sub_bind"/>
    <property type="match status" value="1"/>
</dbReference>
<dbReference type="PANTHER" id="PTHR35271:SF1">
    <property type="entry name" value="ABC TRANSPORTER, SUBSTRATE-BINDING LIPOPROTEIN"/>
    <property type="match status" value="1"/>
</dbReference>
<dbReference type="InterPro" id="IPR007487">
    <property type="entry name" value="ABC_transpt-TYRBP-like"/>
</dbReference>
<dbReference type="SUPFAM" id="SSF53822">
    <property type="entry name" value="Periplasmic binding protein-like I"/>
    <property type="match status" value="1"/>
</dbReference>
<proteinExistence type="predicted"/>
<dbReference type="PROSITE" id="PS51257">
    <property type="entry name" value="PROKAR_LIPOPROTEIN"/>
    <property type="match status" value="1"/>
</dbReference>
<dbReference type="Proteomes" id="UP000295773">
    <property type="component" value="Unassembled WGS sequence"/>
</dbReference>
<dbReference type="GeneID" id="73794693"/>
<dbReference type="CDD" id="cd06325">
    <property type="entry name" value="PBP1_ABC_unchar_transporter"/>
    <property type="match status" value="1"/>
</dbReference>
<dbReference type="Gene3D" id="3.40.50.2300">
    <property type="match status" value="2"/>
</dbReference>
<accession>A0A4R3SYI1</accession>
<dbReference type="EMBL" id="SMBP01000027">
    <property type="protein sequence ID" value="TCU53684.1"/>
    <property type="molecule type" value="Genomic_DNA"/>
</dbReference>
<dbReference type="AlphaFoldDB" id="A0A4R3SYI1"/>
<sequence>MKKLMGILAVCLLISGCGTKNEEAKPETAKTYKIGIVQHMTHPALDSAKEGFTKYLKGKGIEVEFVEKNALGDTATNDIITKQFVSDDVDLIYAIATPSALAAANATVGKDTPVVFNAVTDAVDAKLVKSNEEPGANITGVSDAAPLETQVKLIRTFLPKAKKIGMIYNIGEPNGKLQVEQVEKMAPDYGFTVVKKGISQASEITTAAQQLASSCDCIYNITDNSVVAATATITDKATNAKIPVFAAEDGQMKSGLLASDSISYEKLGEQAGAMAYDILVNGKKPSAIPVETAKETKLMINKKVAEKLQINIPDDLAKRATFIEE</sequence>
<reference evidence="1 2" key="1">
    <citation type="submission" date="2019-03" db="EMBL/GenBank/DDBJ databases">
        <title>Genomic Encyclopedia of Type Strains, Phase IV (KMG-IV): sequencing the most valuable type-strain genomes for metagenomic binning, comparative biology and taxonomic classification.</title>
        <authorList>
            <person name="Goeker M."/>
        </authorList>
    </citation>
    <scope>NUCLEOTIDE SEQUENCE [LARGE SCALE GENOMIC DNA]</scope>
    <source>
        <strain evidence="1 2">DSM 29481</strain>
    </source>
</reference>
<name>A0A4R3SYI1_9FIRM</name>
<protein>
    <submittedName>
        <fullName evidence="1">Putative ABC transport system substrate-binding protein</fullName>
    </submittedName>
</protein>
<dbReference type="RefSeq" id="WP_008689983.1">
    <property type="nucleotide sequence ID" value="NZ_AP024510.1"/>
</dbReference>